<evidence type="ECO:0000313" key="1">
    <source>
        <dbReference type="EMBL" id="DAF96755.1"/>
    </source>
</evidence>
<organism evidence="1">
    <name type="scientific">Siphoviridae sp. ctfrT39</name>
    <dbReference type="NCBI Taxonomy" id="2825598"/>
    <lineage>
        <taxon>Viruses</taxon>
        <taxon>Duplodnaviria</taxon>
        <taxon>Heunggongvirae</taxon>
        <taxon>Uroviricota</taxon>
        <taxon>Caudoviricetes</taxon>
    </lineage>
</organism>
<sequence length="49" mass="5232">MNSNRPIILGSYSPSQNGIIVHPKGIALCLTGGGKGHDVDKPKILLEYE</sequence>
<dbReference type="EMBL" id="BK016120">
    <property type="protein sequence ID" value="DAF96755.1"/>
    <property type="molecule type" value="Genomic_DNA"/>
</dbReference>
<accession>A0A8S5UQN8</accession>
<name>A0A8S5UQN8_9CAUD</name>
<proteinExistence type="predicted"/>
<reference evidence="1" key="1">
    <citation type="journal article" date="2021" name="Proc. Natl. Acad. Sci. U.S.A.">
        <title>A Catalog of Tens of Thousands of Viruses from Human Metagenomes Reveals Hidden Associations with Chronic Diseases.</title>
        <authorList>
            <person name="Tisza M.J."/>
            <person name="Buck C.B."/>
        </authorList>
    </citation>
    <scope>NUCLEOTIDE SEQUENCE</scope>
    <source>
        <strain evidence="1">CtfrT39</strain>
    </source>
</reference>
<protein>
    <submittedName>
        <fullName evidence="1">Uncharacterized protein</fullName>
    </submittedName>
</protein>